<dbReference type="EMBL" id="LJDB01000058">
    <property type="protein sequence ID" value="ONI39935.1"/>
    <property type="molecule type" value="Genomic_DNA"/>
</dbReference>
<sequence>MTVLNTNCDQTYQFHVSSPCSPELEKGLKKRVKLHTQENGENGQTRENGQNGQNGEIDSDDNYTEVRQA</sequence>
<proteinExistence type="predicted"/>
<comment type="caution">
    <text evidence="1">The sequence shown here is derived from an EMBL/GenBank/DDBJ whole genome shotgun (WGS) entry which is preliminary data.</text>
</comment>
<organism evidence="1 2">
    <name type="scientific">Candidatus Epulonipiscium fishelsonii</name>
    <dbReference type="NCBI Taxonomy" id="77094"/>
    <lineage>
        <taxon>Bacteria</taxon>
        <taxon>Bacillati</taxon>
        <taxon>Bacillota</taxon>
        <taxon>Clostridia</taxon>
        <taxon>Lachnospirales</taxon>
        <taxon>Lachnospiraceae</taxon>
        <taxon>Candidatus Epulonipiscium</taxon>
    </lineage>
</organism>
<name>A0ACC8XBE1_9FIRM</name>
<protein>
    <submittedName>
        <fullName evidence="1">Uncharacterized protein</fullName>
    </submittedName>
</protein>
<reference evidence="1" key="1">
    <citation type="submission" date="2016-08" db="EMBL/GenBank/DDBJ databases">
        <authorList>
            <person name="Ngugi D.K."/>
            <person name="Miyake S."/>
            <person name="Stingl U."/>
        </authorList>
    </citation>
    <scope>NUCLEOTIDE SEQUENCE</scope>
    <source>
        <strain evidence="1">SCG-B11WGA-EpuloA1</strain>
    </source>
</reference>
<gene>
    <name evidence="1" type="ORF">AN396_06780</name>
</gene>
<dbReference type="Proteomes" id="UP000188605">
    <property type="component" value="Unassembled WGS sequence"/>
</dbReference>
<keyword evidence="2" id="KW-1185">Reference proteome</keyword>
<accession>A0ACC8XBE1</accession>
<evidence type="ECO:0000313" key="1">
    <source>
        <dbReference type="EMBL" id="ONI39935.1"/>
    </source>
</evidence>
<evidence type="ECO:0000313" key="2">
    <source>
        <dbReference type="Proteomes" id="UP000188605"/>
    </source>
</evidence>